<reference evidence="2" key="1">
    <citation type="submission" date="2016-10" db="EMBL/GenBank/DDBJ databases">
        <authorList>
            <person name="Varghese N."/>
            <person name="Submissions S."/>
        </authorList>
    </citation>
    <scope>NUCLEOTIDE SEQUENCE [LARGE SCALE GENOMIC DNA]</scope>
    <source>
        <strain evidence="2">CGMCC 4.7038</strain>
    </source>
</reference>
<accession>A0A1H6V6I1</accession>
<dbReference type="SUPFAM" id="SSF142906">
    <property type="entry name" value="YjbR-like"/>
    <property type="match status" value="1"/>
</dbReference>
<dbReference type="AlphaFoldDB" id="A0A1H6V6I1"/>
<dbReference type="Pfam" id="PF04237">
    <property type="entry name" value="YjbR"/>
    <property type="match status" value="1"/>
</dbReference>
<dbReference type="EMBL" id="FNYV01000002">
    <property type="protein sequence ID" value="SEJ00128.1"/>
    <property type="molecule type" value="Genomic_DNA"/>
</dbReference>
<dbReference type="STRING" id="1144548.SAMN05443287_102558"/>
<evidence type="ECO:0008006" key="3">
    <source>
        <dbReference type="Google" id="ProtNLM"/>
    </source>
</evidence>
<name>A0A1H6V6I1_9ACTN</name>
<gene>
    <name evidence="1" type="ORF">SAMN05443287_102558</name>
</gene>
<evidence type="ECO:0000313" key="2">
    <source>
        <dbReference type="Proteomes" id="UP000198707"/>
    </source>
</evidence>
<protein>
    <recommendedName>
        <fullName evidence="3">YjbR protein</fullName>
    </recommendedName>
</protein>
<evidence type="ECO:0000313" key="1">
    <source>
        <dbReference type="EMBL" id="SEJ00128.1"/>
    </source>
</evidence>
<dbReference type="InterPro" id="IPR038056">
    <property type="entry name" value="YjbR-like_sf"/>
</dbReference>
<sequence length="138" mass="15216">MTLTITRVTYGETMTDIVATIRTVCLDLPEVSERLSHGTPAWFIRGKKSFAQVWPDGHHQNEFPHLWCAAPPGSAVELIAASPETYFRPPYVGHRGWVGVRLDTGIDETELAEVIEDGYRTVAPATLLARLDAASPTQ</sequence>
<proteinExistence type="predicted"/>
<keyword evidence="2" id="KW-1185">Reference proteome</keyword>
<dbReference type="InterPro" id="IPR058532">
    <property type="entry name" value="YjbR/MT2646/Rv2570-like"/>
</dbReference>
<dbReference type="Proteomes" id="UP000198707">
    <property type="component" value="Unassembled WGS sequence"/>
</dbReference>
<organism evidence="1 2">
    <name type="scientific">Micromonospora phaseoli</name>
    <dbReference type="NCBI Taxonomy" id="1144548"/>
    <lineage>
        <taxon>Bacteria</taxon>
        <taxon>Bacillati</taxon>
        <taxon>Actinomycetota</taxon>
        <taxon>Actinomycetes</taxon>
        <taxon>Micromonosporales</taxon>
        <taxon>Micromonosporaceae</taxon>
        <taxon>Micromonospora</taxon>
    </lineage>
</organism>
<dbReference type="Gene3D" id="3.90.1150.30">
    <property type="match status" value="1"/>
</dbReference>